<dbReference type="HAMAP" id="MF_00488">
    <property type="entry name" value="Lactate_dehydrog"/>
    <property type="match status" value="1"/>
</dbReference>
<feature type="modified residue" description="Phosphotyrosine" evidence="7">
    <location>
        <position position="223"/>
    </location>
</feature>
<evidence type="ECO:0000259" key="10">
    <source>
        <dbReference type="Pfam" id="PF00056"/>
    </source>
</evidence>
<protein>
    <recommendedName>
        <fullName evidence="3 7">L-lactate dehydrogenase</fullName>
        <shortName evidence="7">L-LDH</shortName>
        <ecNumber evidence="3 7">1.1.1.27</ecNumber>
    </recommendedName>
</protein>
<feature type="binding site" evidence="7">
    <location>
        <begin position="117"/>
        <end position="119"/>
    </location>
    <ligand>
        <name>NAD(+)</name>
        <dbReference type="ChEBI" id="CHEBI:57540"/>
    </ligand>
</feature>
<feature type="binding site" evidence="7">
    <location>
        <position position="232"/>
    </location>
    <ligand>
        <name>substrate</name>
    </ligand>
</feature>
<comment type="catalytic activity">
    <reaction evidence="6 7">
        <text>(S)-lactate + NAD(+) = pyruvate + NADH + H(+)</text>
        <dbReference type="Rhea" id="RHEA:23444"/>
        <dbReference type="ChEBI" id="CHEBI:15361"/>
        <dbReference type="ChEBI" id="CHEBI:15378"/>
        <dbReference type="ChEBI" id="CHEBI:16651"/>
        <dbReference type="ChEBI" id="CHEBI:57540"/>
        <dbReference type="ChEBI" id="CHEBI:57945"/>
        <dbReference type="EC" id="1.1.1.27"/>
    </reaction>
</comment>
<feature type="binding site" evidence="7">
    <location>
        <position position="81"/>
    </location>
    <ligand>
        <name>substrate</name>
    </ligand>
</feature>
<comment type="subunit">
    <text evidence="7">Homotetramer.</text>
</comment>
<organism evidence="12 13">
    <name type="scientific">Anatilimnocola aggregata</name>
    <dbReference type="NCBI Taxonomy" id="2528021"/>
    <lineage>
        <taxon>Bacteria</taxon>
        <taxon>Pseudomonadati</taxon>
        <taxon>Planctomycetota</taxon>
        <taxon>Planctomycetia</taxon>
        <taxon>Pirellulales</taxon>
        <taxon>Pirellulaceae</taxon>
        <taxon>Anatilimnocola</taxon>
    </lineage>
</organism>
<feature type="active site" description="Proton acceptor" evidence="7 8">
    <location>
        <position position="177"/>
    </location>
</feature>
<dbReference type="InterPro" id="IPR011304">
    <property type="entry name" value="L-lactate_DH"/>
</dbReference>
<comment type="similarity">
    <text evidence="2 7">Belongs to the LDH/MDH superfamily. LDH family.</text>
</comment>
<dbReference type="SUPFAM" id="SSF56327">
    <property type="entry name" value="LDH C-terminal domain-like"/>
    <property type="match status" value="1"/>
</dbReference>
<keyword evidence="4 7" id="KW-0560">Oxidoreductase</keyword>
<accession>A0A517YCM1</accession>
<dbReference type="KEGG" id="aagg:ETAA8_30760"/>
<comment type="caution">
    <text evidence="7">Lacks conserved residue(s) required for the propagation of feature annotation.</text>
</comment>
<dbReference type="SUPFAM" id="SSF51735">
    <property type="entry name" value="NAD(P)-binding Rossmann-fold domains"/>
    <property type="match status" value="1"/>
</dbReference>
<sequence>MAIKVGVVGSGFVGATAAYAMVQQGVGREIVLVDMRKERAIAEAQDISHAIPFSQPLRVRAGDYADLNGSQVVVIAAGVGQKPGETRLQLLERNAEVFRAVVPAVLKAAPDAVLLIATNPVDVMTHIAAHFAGLQGVPASRVLGSGTTLDTARFRTLLSEHFGVDSHHVHGYVIGEHGDSEVLTWSQATIGGMHLEDYARLRQLPYDEALRERIDVGVRRAAYTIIEGKGATYYGIGAAIARIVDVIVHDQRAILTVTSRVDDYQGLSGVTFALPHLVGGAGVLGCIPLPLSDQEAAALRHSAEIIDSAARSLAGKL</sequence>
<dbReference type="PANTHER" id="PTHR43128:SF16">
    <property type="entry name" value="L-LACTATE DEHYDROGENASE"/>
    <property type="match status" value="1"/>
</dbReference>
<evidence type="ECO:0000256" key="7">
    <source>
        <dbReference type="HAMAP-Rule" id="MF_00488"/>
    </source>
</evidence>
<evidence type="ECO:0000256" key="9">
    <source>
        <dbReference type="PIRSR" id="PIRSR000102-3"/>
    </source>
</evidence>
<dbReference type="Gene3D" id="3.90.110.10">
    <property type="entry name" value="Lactate dehydrogenase/glycoside hydrolase, family 4, C-terminal"/>
    <property type="match status" value="1"/>
</dbReference>
<dbReference type="NCBIfam" id="TIGR01771">
    <property type="entry name" value="L-LDH-NAD"/>
    <property type="match status" value="1"/>
</dbReference>
<feature type="binding site" evidence="7">
    <location>
        <position position="64"/>
    </location>
    <ligand>
        <name>NAD(+)</name>
        <dbReference type="ChEBI" id="CHEBI:57540"/>
    </ligand>
</feature>
<evidence type="ECO:0000313" key="12">
    <source>
        <dbReference type="EMBL" id="QDU27984.1"/>
    </source>
</evidence>
<keyword evidence="7" id="KW-0597">Phosphoprotein</keyword>
<feature type="binding site" evidence="7">
    <location>
        <begin position="150"/>
        <end position="153"/>
    </location>
    <ligand>
        <name>substrate</name>
    </ligand>
</feature>
<keyword evidence="7" id="KW-0021">Allosteric enzyme</keyword>
<evidence type="ECO:0000256" key="5">
    <source>
        <dbReference type="ARBA" id="ARBA00023027"/>
    </source>
</evidence>
<dbReference type="GO" id="GO:0005737">
    <property type="term" value="C:cytoplasm"/>
    <property type="evidence" value="ECO:0007669"/>
    <property type="project" value="UniProtKB-SubCell"/>
</dbReference>
<comment type="function">
    <text evidence="7">Catalyzes the conversion of lactate to pyruvate.</text>
</comment>
<dbReference type="Pfam" id="PF02866">
    <property type="entry name" value="Ldh_1_C"/>
    <property type="match status" value="1"/>
</dbReference>
<comment type="pathway">
    <text evidence="1 7">Fermentation; pyruvate fermentation to lactate; (S)-lactate from pyruvate: step 1/1.</text>
</comment>
<dbReference type="GO" id="GO:0004459">
    <property type="term" value="F:L-lactate dehydrogenase (NAD+) activity"/>
    <property type="evidence" value="ECO:0007669"/>
    <property type="project" value="UniProtKB-UniRule"/>
</dbReference>
<evidence type="ECO:0000256" key="6">
    <source>
        <dbReference type="ARBA" id="ARBA00049258"/>
    </source>
</evidence>
<dbReference type="UniPathway" id="UPA00554">
    <property type="reaction ID" value="UER00611"/>
</dbReference>
<keyword evidence="5 7" id="KW-0520">NAD</keyword>
<evidence type="ECO:0000256" key="2">
    <source>
        <dbReference type="ARBA" id="ARBA00006054"/>
    </source>
</evidence>
<feature type="binding site" evidence="7">
    <location>
        <begin position="78"/>
        <end position="79"/>
    </location>
    <ligand>
        <name>NAD(+)</name>
        <dbReference type="ChEBI" id="CHEBI:57540"/>
    </ligand>
</feature>
<reference evidence="12 13" key="1">
    <citation type="submission" date="2019-02" db="EMBL/GenBank/DDBJ databases">
        <title>Deep-cultivation of Planctomycetes and their phenomic and genomic characterization uncovers novel biology.</title>
        <authorList>
            <person name="Wiegand S."/>
            <person name="Jogler M."/>
            <person name="Boedeker C."/>
            <person name="Pinto D."/>
            <person name="Vollmers J."/>
            <person name="Rivas-Marin E."/>
            <person name="Kohn T."/>
            <person name="Peeters S.H."/>
            <person name="Heuer A."/>
            <person name="Rast P."/>
            <person name="Oberbeckmann S."/>
            <person name="Bunk B."/>
            <person name="Jeske O."/>
            <person name="Meyerdierks A."/>
            <person name="Storesund J.E."/>
            <person name="Kallscheuer N."/>
            <person name="Luecker S."/>
            <person name="Lage O.M."/>
            <person name="Pohl T."/>
            <person name="Merkel B.J."/>
            <person name="Hornburger P."/>
            <person name="Mueller R.-W."/>
            <person name="Bruemmer F."/>
            <person name="Labrenz M."/>
            <person name="Spormann A.M."/>
            <person name="Op den Camp H."/>
            <person name="Overmann J."/>
            <person name="Amann R."/>
            <person name="Jetten M.S.M."/>
            <person name="Mascher T."/>
            <person name="Medema M.H."/>
            <person name="Devos D.P."/>
            <person name="Kaster A.-K."/>
            <person name="Ovreas L."/>
            <person name="Rohde M."/>
            <person name="Galperin M.Y."/>
            <person name="Jogler C."/>
        </authorList>
    </citation>
    <scope>NUCLEOTIDE SEQUENCE [LARGE SCALE GENOMIC DNA]</scope>
    <source>
        <strain evidence="12 13">ETA_A8</strain>
    </source>
</reference>
<dbReference type="GO" id="GO:0006089">
    <property type="term" value="P:lactate metabolic process"/>
    <property type="evidence" value="ECO:0007669"/>
    <property type="project" value="TreeGrafter"/>
</dbReference>
<feature type="binding site" evidence="7">
    <location>
        <position position="170"/>
    </location>
    <ligand>
        <name>beta-D-fructose 1,6-bisphosphate</name>
        <dbReference type="ChEBI" id="CHEBI:32966"/>
        <note>allosteric activator</note>
    </ligand>
</feature>
<dbReference type="EC" id="1.1.1.27" evidence="3 7"/>
<keyword evidence="13" id="KW-1185">Reference proteome</keyword>
<dbReference type="PROSITE" id="PS00064">
    <property type="entry name" value="L_LDH"/>
    <property type="match status" value="1"/>
</dbReference>
<dbReference type="InterPro" id="IPR015955">
    <property type="entry name" value="Lactate_DH/Glyco_Ohase_4_C"/>
</dbReference>
<dbReference type="InterPro" id="IPR018177">
    <property type="entry name" value="L-lactate_DH_AS"/>
</dbReference>
<dbReference type="PRINTS" id="PR00086">
    <property type="entry name" value="LLDHDRGNASE"/>
</dbReference>
<evidence type="ECO:0000256" key="1">
    <source>
        <dbReference type="ARBA" id="ARBA00004843"/>
    </source>
</evidence>
<dbReference type="Proteomes" id="UP000315017">
    <property type="component" value="Chromosome"/>
</dbReference>
<evidence type="ECO:0000256" key="8">
    <source>
        <dbReference type="PIRSR" id="PIRSR000102-1"/>
    </source>
</evidence>
<comment type="subcellular location">
    <subcellularLocation>
        <location evidence="7">Cytoplasm</location>
    </subcellularLocation>
</comment>
<feature type="binding site" evidence="7">
    <location>
        <position position="13"/>
    </location>
    <ligand>
        <name>NAD(+)</name>
        <dbReference type="ChEBI" id="CHEBI:57540"/>
    </ligand>
</feature>
<feature type="binding site" evidence="9">
    <location>
        <position position="94"/>
    </location>
    <ligand>
        <name>NAD(+)</name>
        <dbReference type="ChEBI" id="CHEBI:57540"/>
    </ligand>
</feature>
<feature type="binding site" evidence="7">
    <location>
        <begin position="119"/>
        <end position="122"/>
    </location>
    <ligand>
        <name>substrate</name>
    </ligand>
</feature>
<feature type="binding site" evidence="7">
    <location>
        <position position="87"/>
    </location>
    <ligand>
        <name>substrate</name>
    </ligand>
</feature>
<feature type="domain" description="Lactate/malate dehydrogenase C-terminal" evidence="11">
    <location>
        <begin position="147"/>
        <end position="305"/>
    </location>
</feature>
<dbReference type="EMBL" id="CP036274">
    <property type="protein sequence ID" value="QDU27984.1"/>
    <property type="molecule type" value="Genomic_DNA"/>
</dbReference>
<name>A0A517YCM1_9BACT</name>
<dbReference type="Gene3D" id="3.40.50.720">
    <property type="entry name" value="NAD(P)-binding Rossmann-like Domain"/>
    <property type="match status" value="1"/>
</dbReference>
<dbReference type="CDD" id="cd05292">
    <property type="entry name" value="LDH_2"/>
    <property type="match status" value="1"/>
</dbReference>
<dbReference type="InterPro" id="IPR022383">
    <property type="entry name" value="Lactate/malate_DH_C"/>
</dbReference>
<dbReference type="InterPro" id="IPR036291">
    <property type="entry name" value="NAD(P)-bd_dom_sf"/>
</dbReference>
<proteinExistence type="inferred from homology"/>
<dbReference type="InterPro" id="IPR001236">
    <property type="entry name" value="Lactate/malate_DH_N"/>
</dbReference>
<dbReference type="Pfam" id="PF00056">
    <property type="entry name" value="Ldh_1_N"/>
    <property type="match status" value="1"/>
</dbReference>
<feature type="binding site" evidence="9">
    <location>
        <begin position="9"/>
        <end position="14"/>
    </location>
    <ligand>
        <name>NAD(+)</name>
        <dbReference type="ChEBI" id="CHEBI:57540"/>
    </ligand>
</feature>
<feature type="binding site" evidence="7 9">
    <location>
        <position position="34"/>
    </location>
    <ligand>
        <name>NAD(+)</name>
        <dbReference type="ChEBI" id="CHEBI:57540"/>
    </ligand>
</feature>
<dbReference type="RefSeq" id="WP_238397769.1">
    <property type="nucleotide sequence ID" value="NZ_CP036274.1"/>
</dbReference>
<dbReference type="GO" id="GO:0006096">
    <property type="term" value="P:glycolytic process"/>
    <property type="evidence" value="ECO:0007669"/>
    <property type="project" value="UniProtKB-UniRule"/>
</dbReference>
<evidence type="ECO:0000313" key="13">
    <source>
        <dbReference type="Proteomes" id="UP000315017"/>
    </source>
</evidence>
<dbReference type="PANTHER" id="PTHR43128">
    <property type="entry name" value="L-2-HYDROXYCARBOXYLATE DEHYDROGENASE (NAD(P)(+))"/>
    <property type="match status" value="1"/>
</dbReference>
<feature type="binding site" evidence="7">
    <location>
        <position position="145"/>
    </location>
    <ligand>
        <name>NAD(+)</name>
        <dbReference type="ChEBI" id="CHEBI:57540"/>
    </ligand>
</feature>
<gene>
    <name evidence="12" type="primary">ldh_1</name>
    <name evidence="7" type="synonym">ldh</name>
    <name evidence="12" type="ORF">ETAA8_30760</name>
</gene>
<feature type="binding site" evidence="7">
    <location>
        <position position="155"/>
    </location>
    <ligand>
        <name>beta-D-fructose 1,6-bisphosphate</name>
        <dbReference type="ChEBI" id="CHEBI:32966"/>
        <note>allosteric activator</note>
    </ligand>
</feature>
<dbReference type="InterPro" id="IPR001557">
    <property type="entry name" value="L-lactate/malate_DH"/>
</dbReference>
<keyword evidence="7" id="KW-0963">Cytoplasm</keyword>
<dbReference type="PIRSF" id="PIRSF000102">
    <property type="entry name" value="Lac_mal_DH"/>
    <property type="match status" value="1"/>
</dbReference>
<evidence type="ECO:0000256" key="3">
    <source>
        <dbReference type="ARBA" id="ARBA00012967"/>
    </source>
</evidence>
<feature type="binding site" evidence="7">
    <location>
        <position position="39"/>
    </location>
    <ligand>
        <name>NAD(+)</name>
        <dbReference type="ChEBI" id="CHEBI:57540"/>
    </ligand>
</feature>
<feature type="domain" description="Lactate/malate dehydrogenase N-terminal" evidence="10">
    <location>
        <begin position="3"/>
        <end position="135"/>
    </location>
</feature>
<dbReference type="AlphaFoldDB" id="A0A517YCM1"/>
<evidence type="ECO:0000259" key="11">
    <source>
        <dbReference type="Pfam" id="PF02866"/>
    </source>
</evidence>
<evidence type="ECO:0000256" key="4">
    <source>
        <dbReference type="ARBA" id="ARBA00023002"/>
    </source>
</evidence>
<comment type="activity regulation">
    <text evidence="7">Allosterically activated by fructose 1,6-bisphosphate (FBP).</text>
</comment>